<feature type="domain" description="Tyr recombinase" evidence="6">
    <location>
        <begin position="233"/>
        <end position="436"/>
    </location>
</feature>
<dbReference type="Gene3D" id="1.10.443.10">
    <property type="entry name" value="Intergrase catalytic core"/>
    <property type="match status" value="1"/>
</dbReference>
<evidence type="ECO:0000313" key="9">
    <source>
        <dbReference type="Proteomes" id="UP000033203"/>
    </source>
</evidence>
<keyword evidence="2" id="KW-0229">DNA integration</keyword>
<comment type="caution">
    <text evidence="8">The sequence shown here is derived from an EMBL/GenBank/DDBJ whole genome shotgun (WGS) entry which is preliminary data.</text>
</comment>
<dbReference type="PROSITE" id="PS51900">
    <property type="entry name" value="CB"/>
    <property type="match status" value="1"/>
</dbReference>
<dbReference type="PANTHER" id="PTHR30349:SF41">
    <property type="entry name" value="INTEGRASE_RECOMBINASE PROTEIN MJ0367-RELATED"/>
    <property type="match status" value="1"/>
</dbReference>
<dbReference type="PANTHER" id="PTHR30349">
    <property type="entry name" value="PHAGE INTEGRASE-RELATED"/>
    <property type="match status" value="1"/>
</dbReference>
<evidence type="ECO:0000256" key="2">
    <source>
        <dbReference type="ARBA" id="ARBA00022908"/>
    </source>
</evidence>
<evidence type="ECO:0000256" key="1">
    <source>
        <dbReference type="ARBA" id="ARBA00008857"/>
    </source>
</evidence>
<dbReference type="PROSITE" id="PS51898">
    <property type="entry name" value="TYR_RECOMBINASE"/>
    <property type="match status" value="1"/>
</dbReference>
<dbReference type="GO" id="GO:0006310">
    <property type="term" value="P:DNA recombination"/>
    <property type="evidence" value="ECO:0007669"/>
    <property type="project" value="UniProtKB-KW"/>
</dbReference>
<dbReference type="InterPro" id="IPR011010">
    <property type="entry name" value="DNA_brk_join_enz"/>
</dbReference>
<name>A0A0D1KMS0_9SPHN</name>
<evidence type="ECO:0000256" key="5">
    <source>
        <dbReference type="PROSITE-ProRule" id="PRU01248"/>
    </source>
</evidence>
<dbReference type="InterPro" id="IPR050090">
    <property type="entry name" value="Tyrosine_recombinase_XerCD"/>
</dbReference>
<gene>
    <name evidence="8" type="ORF">SR41_18105</name>
</gene>
<dbReference type="EMBL" id="JXTP01000105">
    <property type="protein sequence ID" value="KIU25819.1"/>
    <property type="molecule type" value="Genomic_DNA"/>
</dbReference>
<reference evidence="8 9" key="1">
    <citation type="submission" date="2015-01" db="EMBL/GenBank/DDBJ databases">
        <title>Genome of Sphingomonas taxi strain 30a.</title>
        <authorList>
            <person name="Eevers N."/>
            <person name="Van Hamme J."/>
            <person name="Bottos E."/>
            <person name="Weyens N."/>
            <person name="Vangronsveld J."/>
        </authorList>
    </citation>
    <scope>NUCLEOTIDE SEQUENCE [LARGE SCALE GENOMIC DNA]</scope>
    <source>
        <strain evidence="8 9">30a</strain>
    </source>
</reference>
<accession>A0A0D1KMS0</accession>
<sequence>MTIWPDPERQLVERYVADLDLRRPKTRTVYKQALNSFQDEVERHAELDQDVLVAWLQASSTRWAATTRLHRTRIIDRFLDHLLEIGAIERNPVGDLRDACNIKQCMPVWRALASPDPNQALAALYQPKPFGSVLGAMMAEHVDLMRSRGYKYTAQPVWLVRFDRFLQLNPVLQDEPIGVMLEHWASAKSTANHPAECERLKRVLAKILRHRDPSIPPRRPDSRPIKQVAKQYRKPHIYSPADVRRMLDIARTYPSPRAPLRPLSIHTMLMMAYCAGLRCGEVARLDLGDVDLDNGTITVRQTKFFKTRILPLSNSVMVELRAYIDARRRAGASQEPRSGLFWHEQGSARYSSQAVAWLLVDVIRRAGLKPPRGVTGPRLHDLRHSMVVNRILEWYRAGINPQERLPFLATYLGHRDINSTLVYITVTQELLHHANERFRAVGAQCLSLGQEAQP</sequence>
<dbReference type="PATRIC" id="fig|1549858.7.peg.4019"/>
<dbReference type="InterPro" id="IPR013762">
    <property type="entry name" value="Integrase-like_cat_sf"/>
</dbReference>
<evidence type="ECO:0000256" key="4">
    <source>
        <dbReference type="ARBA" id="ARBA00023172"/>
    </source>
</evidence>
<dbReference type="GO" id="GO:0003677">
    <property type="term" value="F:DNA binding"/>
    <property type="evidence" value="ECO:0007669"/>
    <property type="project" value="UniProtKB-UniRule"/>
</dbReference>
<dbReference type="SUPFAM" id="SSF56349">
    <property type="entry name" value="DNA breaking-rejoining enzymes"/>
    <property type="match status" value="1"/>
</dbReference>
<proteinExistence type="inferred from homology"/>
<evidence type="ECO:0000256" key="3">
    <source>
        <dbReference type="ARBA" id="ARBA00023125"/>
    </source>
</evidence>
<evidence type="ECO:0000313" key="8">
    <source>
        <dbReference type="EMBL" id="KIU25819.1"/>
    </source>
</evidence>
<evidence type="ECO:0000259" key="6">
    <source>
        <dbReference type="PROSITE" id="PS51898"/>
    </source>
</evidence>
<feature type="domain" description="Core-binding (CB)" evidence="7">
    <location>
        <begin position="6"/>
        <end position="83"/>
    </location>
</feature>
<keyword evidence="4" id="KW-0233">DNA recombination</keyword>
<dbReference type="InterPro" id="IPR044068">
    <property type="entry name" value="CB"/>
</dbReference>
<dbReference type="Proteomes" id="UP000033203">
    <property type="component" value="Unassembled WGS sequence"/>
</dbReference>
<dbReference type="Pfam" id="PF00589">
    <property type="entry name" value="Phage_integrase"/>
    <property type="match status" value="1"/>
</dbReference>
<evidence type="ECO:0000259" key="7">
    <source>
        <dbReference type="PROSITE" id="PS51900"/>
    </source>
</evidence>
<comment type="similarity">
    <text evidence="1">Belongs to the 'phage' integrase family.</text>
</comment>
<protein>
    <submittedName>
        <fullName evidence="8">Integrase</fullName>
    </submittedName>
</protein>
<dbReference type="InterPro" id="IPR002104">
    <property type="entry name" value="Integrase_catalytic"/>
</dbReference>
<organism evidence="8 9">
    <name type="scientific">Sphingomonas melonis</name>
    <dbReference type="NCBI Taxonomy" id="152682"/>
    <lineage>
        <taxon>Bacteria</taxon>
        <taxon>Pseudomonadati</taxon>
        <taxon>Pseudomonadota</taxon>
        <taxon>Alphaproteobacteria</taxon>
        <taxon>Sphingomonadales</taxon>
        <taxon>Sphingomonadaceae</taxon>
        <taxon>Sphingomonas</taxon>
    </lineage>
</organism>
<keyword evidence="3 5" id="KW-0238">DNA-binding</keyword>
<dbReference type="AlphaFoldDB" id="A0A0D1KMS0"/>
<dbReference type="GO" id="GO:0015074">
    <property type="term" value="P:DNA integration"/>
    <property type="evidence" value="ECO:0007669"/>
    <property type="project" value="UniProtKB-KW"/>
</dbReference>